<sequence length="272" mass="30249">MKDILLPTDFSDNAKNALEYILPIAQKAGAEITLFNVAHVPPGSTTMRRDIRDILKKDSEQALVQLKDKIDPAYKDVEIHTVSRYGNLIVQINTIARAAANIDLIVMGTQGATGVKELFFGSNTADVIEQVRACPVLAVPNKAKYTGIKKIVFATNYSANNVPALKELLSFTKLFNASIHMLHIRKTDKINPVAEQFKKKIEAELPQSALTFHEIQNEDILDGLDQFIASENIDMMAMVVRKKGFFESYTSRSLVKKAACNTTIPLLTFHDQ</sequence>
<dbReference type="Gene3D" id="3.40.50.12370">
    <property type="match status" value="1"/>
</dbReference>
<dbReference type="KEGG" id="rhoz:GXP67_14510"/>
<dbReference type="PANTHER" id="PTHR46268:SF6">
    <property type="entry name" value="UNIVERSAL STRESS PROTEIN UP12"/>
    <property type="match status" value="1"/>
</dbReference>
<proteinExistence type="inferred from homology"/>
<dbReference type="Pfam" id="PF00582">
    <property type="entry name" value="Usp"/>
    <property type="match status" value="1"/>
</dbReference>
<dbReference type="PANTHER" id="PTHR46268">
    <property type="entry name" value="STRESS RESPONSE PROTEIN NHAX"/>
    <property type="match status" value="1"/>
</dbReference>
<evidence type="ECO:0000313" key="4">
    <source>
        <dbReference type="Proteomes" id="UP000480178"/>
    </source>
</evidence>
<organism evidence="3 4">
    <name type="scientific">Rhodocytophaga rosea</name>
    <dbReference type="NCBI Taxonomy" id="2704465"/>
    <lineage>
        <taxon>Bacteria</taxon>
        <taxon>Pseudomonadati</taxon>
        <taxon>Bacteroidota</taxon>
        <taxon>Cytophagia</taxon>
        <taxon>Cytophagales</taxon>
        <taxon>Rhodocytophagaceae</taxon>
        <taxon>Rhodocytophaga</taxon>
    </lineage>
</organism>
<dbReference type="Proteomes" id="UP000480178">
    <property type="component" value="Chromosome"/>
</dbReference>
<dbReference type="InterPro" id="IPR006015">
    <property type="entry name" value="Universal_stress_UspA"/>
</dbReference>
<comment type="similarity">
    <text evidence="1">Belongs to the universal stress protein A family.</text>
</comment>
<reference evidence="3 4" key="1">
    <citation type="submission" date="2020-01" db="EMBL/GenBank/DDBJ databases">
        <authorList>
            <person name="Kim M.K."/>
        </authorList>
    </citation>
    <scope>NUCLEOTIDE SEQUENCE [LARGE SCALE GENOMIC DNA]</scope>
    <source>
        <strain evidence="3 4">172606-1</strain>
    </source>
</reference>
<gene>
    <name evidence="3" type="ORF">GXP67_14510</name>
</gene>
<keyword evidence="4" id="KW-1185">Reference proteome</keyword>
<feature type="domain" description="UspA" evidence="2">
    <location>
        <begin position="1"/>
        <end position="140"/>
    </location>
</feature>
<evidence type="ECO:0000313" key="3">
    <source>
        <dbReference type="EMBL" id="QHT67759.1"/>
    </source>
</evidence>
<evidence type="ECO:0000256" key="1">
    <source>
        <dbReference type="ARBA" id="ARBA00008791"/>
    </source>
</evidence>
<dbReference type="InterPro" id="IPR006016">
    <property type="entry name" value="UspA"/>
</dbReference>
<accession>A0A6C0GIG4</accession>
<dbReference type="EMBL" id="CP048222">
    <property type="protein sequence ID" value="QHT67759.1"/>
    <property type="molecule type" value="Genomic_DNA"/>
</dbReference>
<dbReference type="CDD" id="cd00293">
    <property type="entry name" value="USP-like"/>
    <property type="match status" value="1"/>
</dbReference>
<name>A0A6C0GIG4_9BACT</name>
<evidence type="ECO:0000259" key="2">
    <source>
        <dbReference type="Pfam" id="PF00582"/>
    </source>
</evidence>
<dbReference type="PRINTS" id="PR01438">
    <property type="entry name" value="UNVRSLSTRESS"/>
</dbReference>
<dbReference type="SUPFAM" id="SSF52402">
    <property type="entry name" value="Adenine nucleotide alpha hydrolases-like"/>
    <property type="match status" value="2"/>
</dbReference>
<protein>
    <submittedName>
        <fullName evidence="3">Universal stress protein</fullName>
    </submittedName>
</protein>
<dbReference type="AlphaFoldDB" id="A0A6C0GIG4"/>
<dbReference type="RefSeq" id="WP_162443781.1">
    <property type="nucleotide sequence ID" value="NZ_CP048222.1"/>
</dbReference>